<keyword evidence="3" id="KW-1185">Reference proteome</keyword>
<dbReference type="CDD" id="cd02440">
    <property type="entry name" value="AdoMet_MTases"/>
    <property type="match status" value="1"/>
</dbReference>
<reference evidence="2" key="1">
    <citation type="submission" date="2021-01" db="EMBL/GenBank/DDBJ databases">
        <title>Genome seq and assembly of Tabrizicola sp. KVB23.</title>
        <authorList>
            <person name="Chhetri G."/>
        </authorList>
    </citation>
    <scope>NUCLEOTIDE SEQUENCE</scope>
    <source>
        <strain evidence="2">KVB23</strain>
    </source>
</reference>
<feature type="domain" description="Methyltransferase" evidence="1">
    <location>
        <begin position="44"/>
        <end position="138"/>
    </location>
</feature>
<gene>
    <name evidence="2" type="ORF">JI744_04945</name>
</gene>
<dbReference type="Proteomes" id="UP000619033">
    <property type="component" value="Unassembled WGS sequence"/>
</dbReference>
<evidence type="ECO:0000259" key="1">
    <source>
        <dbReference type="Pfam" id="PF13649"/>
    </source>
</evidence>
<protein>
    <submittedName>
        <fullName evidence="2">Methyltransferase type 12</fullName>
    </submittedName>
</protein>
<keyword evidence="2" id="KW-0808">Transferase</keyword>
<dbReference type="AlphaFoldDB" id="A0A8J7MRD1"/>
<dbReference type="Gene3D" id="3.40.50.150">
    <property type="entry name" value="Vaccinia Virus protein VP39"/>
    <property type="match status" value="1"/>
</dbReference>
<name>A0A8J7MRD1_9RHOB</name>
<evidence type="ECO:0000313" key="3">
    <source>
        <dbReference type="Proteomes" id="UP000619033"/>
    </source>
</evidence>
<dbReference type="EMBL" id="JAESVP010000002">
    <property type="protein sequence ID" value="MBL4927449.1"/>
    <property type="molecule type" value="Genomic_DNA"/>
</dbReference>
<dbReference type="RefSeq" id="WP_202658578.1">
    <property type="nucleotide sequence ID" value="NZ_JAESVP010000002.1"/>
</dbReference>
<dbReference type="GO" id="GO:0008168">
    <property type="term" value="F:methyltransferase activity"/>
    <property type="evidence" value="ECO:0007669"/>
    <property type="project" value="UniProtKB-KW"/>
</dbReference>
<evidence type="ECO:0000313" key="2">
    <source>
        <dbReference type="EMBL" id="MBL4927449.1"/>
    </source>
</evidence>
<dbReference type="InterPro" id="IPR029063">
    <property type="entry name" value="SAM-dependent_MTases_sf"/>
</dbReference>
<organism evidence="2 3">
    <name type="scientific">Fuscibacter oryzae</name>
    <dbReference type="NCBI Taxonomy" id="2803939"/>
    <lineage>
        <taxon>Bacteria</taxon>
        <taxon>Pseudomonadati</taxon>
        <taxon>Pseudomonadota</taxon>
        <taxon>Alphaproteobacteria</taxon>
        <taxon>Rhodobacterales</taxon>
        <taxon>Paracoccaceae</taxon>
        <taxon>Fuscibacter</taxon>
    </lineage>
</organism>
<comment type="caution">
    <text evidence="2">The sequence shown here is derived from an EMBL/GenBank/DDBJ whole genome shotgun (WGS) entry which is preliminary data.</text>
</comment>
<dbReference type="GO" id="GO:0032259">
    <property type="term" value="P:methylation"/>
    <property type="evidence" value="ECO:0007669"/>
    <property type="project" value="UniProtKB-KW"/>
</dbReference>
<dbReference type="SUPFAM" id="SSF53335">
    <property type="entry name" value="S-adenosyl-L-methionine-dependent methyltransferases"/>
    <property type="match status" value="1"/>
</dbReference>
<accession>A0A8J7MRD1</accession>
<sequence length="184" mass="20100">MSNEATLFLRQFLSNPRDISSVVPSSRWLARGMAEGLGPNTGRVVEFGPGTGRITHAILEAGVAPADLTLFEMNGEFVRHLQDRFRGVTIHHGPAQAAPNLLPPGVAHVISGLPLLSFPGPLRQEILRTAFSILAPGGSFVQFTYADRPALDEAELRRLGLRSELGRKVWANIPPARIYRLYQA</sequence>
<keyword evidence="2" id="KW-0489">Methyltransferase</keyword>
<dbReference type="InterPro" id="IPR041698">
    <property type="entry name" value="Methyltransf_25"/>
</dbReference>
<proteinExistence type="predicted"/>
<dbReference type="Pfam" id="PF13649">
    <property type="entry name" value="Methyltransf_25"/>
    <property type="match status" value="1"/>
</dbReference>